<name>A0ABU5H2U8_9BACT</name>
<dbReference type="RefSeq" id="WP_321545949.1">
    <property type="nucleotide sequence ID" value="NZ_JAXIVS010000004.1"/>
</dbReference>
<evidence type="ECO:0000256" key="1">
    <source>
        <dbReference type="SAM" id="SignalP"/>
    </source>
</evidence>
<accession>A0ABU5H2U8</accession>
<feature type="chain" id="PRO_5045844169" description="Lipoprotein" evidence="1">
    <location>
        <begin position="18"/>
        <end position="97"/>
    </location>
</feature>
<keyword evidence="1" id="KW-0732">Signal</keyword>
<dbReference type="PROSITE" id="PS51257">
    <property type="entry name" value="PROKAR_LIPOPROTEIN"/>
    <property type="match status" value="1"/>
</dbReference>
<protein>
    <recommendedName>
        <fullName evidence="4">Lipoprotein</fullName>
    </recommendedName>
</protein>
<comment type="caution">
    <text evidence="2">The sequence shown here is derived from an EMBL/GenBank/DDBJ whole genome shotgun (WGS) entry which is preliminary data.</text>
</comment>
<gene>
    <name evidence="2" type="ORF">SYV04_12485</name>
</gene>
<sequence length="97" mass="10205">MRIPSLLVAFITGLTLAVTGCGGTYAPEEAPASETVLVDEQAQQSSSEENVSAQAICARKWTCDWGTYYSTASACSTACGGNTCYLDYDCNGRCVCP</sequence>
<keyword evidence="3" id="KW-1185">Reference proteome</keyword>
<evidence type="ECO:0000313" key="3">
    <source>
        <dbReference type="Proteomes" id="UP001291309"/>
    </source>
</evidence>
<organism evidence="2 3">
    <name type="scientific">Hyalangium rubrum</name>
    <dbReference type="NCBI Taxonomy" id="3103134"/>
    <lineage>
        <taxon>Bacteria</taxon>
        <taxon>Pseudomonadati</taxon>
        <taxon>Myxococcota</taxon>
        <taxon>Myxococcia</taxon>
        <taxon>Myxococcales</taxon>
        <taxon>Cystobacterineae</taxon>
        <taxon>Archangiaceae</taxon>
        <taxon>Hyalangium</taxon>
    </lineage>
</organism>
<evidence type="ECO:0000313" key="2">
    <source>
        <dbReference type="EMBL" id="MDY7227219.1"/>
    </source>
</evidence>
<reference evidence="2 3" key="1">
    <citation type="submission" date="2023-12" db="EMBL/GenBank/DDBJ databases">
        <title>the genome sequence of Hyalangium sp. s54d21.</title>
        <authorList>
            <person name="Zhang X."/>
        </authorList>
    </citation>
    <scope>NUCLEOTIDE SEQUENCE [LARGE SCALE GENOMIC DNA]</scope>
    <source>
        <strain evidence="3">s54d21</strain>
    </source>
</reference>
<feature type="signal peptide" evidence="1">
    <location>
        <begin position="1"/>
        <end position="17"/>
    </location>
</feature>
<proteinExistence type="predicted"/>
<dbReference type="Proteomes" id="UP001291309">
    <property type="component" value="Unassembled WGS sequence"/>
</dbReference>
<evidence type="ECO:0008006" key="4">
    <source>
        <dbReference type="Google" id="ProtNLM"/>
    </source>
</evidence>
<dbReference type="EMBL" id="JAXIVS010000004">
    <property type="protein sequence ID" value="MDY7227219.1"/>
    <property type="molecule type" value="Genomic_DNA"/>
</dbReference>